<keyword evidence="5" id="KW-0106">Calcium</keyword>
<dbReference type="InterPro" id="IPR017850">
    <property type="entry name" value="Alkaline_phosphatase_core_sf"/>
</dbReference>
<evidence type="ECO:0000313" key="9">
    <source>
        <dbReference type="EMBL" id="CAL1286140.1"/>
    </source>
</evidence>
<dbReference type="GO" id="GO:0046872">
    <property type="term" value="F:metal ion binding"/>
    <property type="evidence" value="ECO:0007669"/>
    <property type="project" value="UniProtKB-KW"/>
</dbReference>
<evidence type="ECO:0000256" key="6">
    <source>
        <dbReference type="ARBA" id="ARBA00023180"/>
    </source>
</evidence>
<dbReference type="CDD" id="cd16029">
    <property type="entry name" value="4-S"/>
    <property type="match status" value="1"/>
</dbReference>
<keyword evidence="3" id="KW-0479">Metal-binding</keyword>
<dbReference type="PANTHER" id="PTHR10342">
    <property type="entry name" value="ARYLSULFATASE"/>
    <property type="match status" value="1"/>
</dbReference>
<keyword evidence="7" id="KW-0732">Signal</keyword>
<evidence type="ECO:0000313" key="10">
    <source>
        <dbReference type="Proteomes" id="UP001497382"/>
    </source>
</evidence>
<dbReference type="Gene3D" id="3.40.720.10">
    <property type="entry name" value="Alkaline Phosphatase, subunit A"/>
    <property type="match status" value="1"/>
</dbReference>
<dbReference type="Gene3D" id="3.30.1120.10">
    <property type="match status" value="1"/>
</dbReference>
<dbReference type="PROSITE" id="PS00149">
    <property type="entry name" value="SULFATASE_2"/>
    <property type="match status" value="1"/>
</dbReference>
<dbReference type="EMBL" id="CAXIEN010000199">
    <property type="protein sequence ID" value="CAL1286140.1"/>
    <property type="molecule type" value="Genomic_DNA"/>
</dbReference>
<dbReference type="Pfam" id="PF00884">
    <property type="entry name" value="Sulfatase"/>
    <property type="match status" value="1"/>
</dbReference>
<protein>
    <recommendedName>
        <fullName evidence="8">Sulfatase N-terminal domain-containing protein</fullName>
    </recommendedName>
</protein>
<keyword evidence="10" id="KW-1185">Reference proteome</keyword>
<accession>A0AAV2ARU8</accession>
<comment type="cofactor">
    <cofactor evidence="1">
        <name>Ca(2+)</name>
        <dbReference type="ChEBI" id="CHEBI:29108"/>
    </cofactor>
</comment>
<evidence type="ECO:0000256" key="1">
    <source>
        <dbReference type="ARBA" id="ARBA00001913"/>
    </source>
</evidence>
<dbReference type="Proteomes" id="UP001497382">
    <property type="component" value="Unassembled WGS sequence"/>
</dbReference>
<dbReference type="SUPFAM" id="SSF53649">
    <property type="entry name" value="Alkaline phosphatase-like"/>
    <property type="match status" value="1"/>
</dbReference>
<comment type="caution">
    <text evidence="9">The sequence shown here is derived from an EMBL/GenBank/DDBJ whole genome shotgun (WGS) entry which is preliminary data.</text>
</comment>
<comment type="similarity">
    <text evidence="2">Belongs to the sulfatase family.</text>
</comment>
<dbReference type="InterPro" id="IPR047115">
    <property type="entry name" value="ARSB"/>
</dbReference>
<dbReference type="InterPro" id="IPR024607">
    <property type="entry name" value="Sulfatase_CS"/>
</dbReference>
<evidence type="ECO:0000259" key="8">
    <source>
        <dbReference type="Pfam" id="PF00884"/>
    </source>
</evidence>
<dbReference type="PANTHER" id="PTHR10342:SF264">
    <property type="entry name" value="MIP05773P-RELATED"/>
    <property type="match status" value="1"/>
</dbReference>
<evidence type="ECO:0000256" key="2">
    <source>
        <dbReference type="ARBA" id="ARBA00008779"/>
    </source>
</evidence>
<keyword evidence="6" id="KW-0325">Glycoprotein</keyword>
<evidence type="ECO:0000256" key="4">
    <source>
        <dbReference type="ARBA" id="ARBA00022801"/>
    </source>
</evidence>
<dbReference type="InterPro" id="IPR000917">
    <property type="entry name" value="Sulfatase_N"/>
</dbReference>
<feature type="signal peptide" evidence="7">
    <location>
        <begin position="1"/>
        <end position="19"/>
    </location>
</feature>
<feature type="domain" description="Sulfatase N-terminal" evidence="8">
    <location>
        <begin position="26"/>
        <end position="355"/>
    </location>
</feature>
<name>A0AAV2ARU8_9ARAC</name>
<dbReference type="AlphaFoldDB" id="A0AAV2ARU8"/>
<gene>
    <name evidence="9" type="ORF">LARSCL_LOCUS14079</name>
</gene>
<feature type="chain" id="PRO_5043494726" description="Sulfatase N-terminal domain-containing protein" evidence="7">
    <location>
        <begin position="20"/>
        <end position="568"/>
    </location>
</feature>
<evidence type="ECO:0000256" key="7">
    <source>
        <dbReference type="SAM" id="SignalP"/>
    </source>
</evidence>
<keyword evidence="4" id="KW-0378">Hydrolase</keyword>
<proteinExistence type="inferred from homology"/>
<evidence type="ECO:0000256" key="5">
    <source>
        <dbReference type="ARBA" id="ARBA00022837"/>
    </source>
</evidence>
<evidence type="ECO:0000256" key="3">
    <source>
        <dbReference type="ARBA" id="ARBA00022723"/>
    </source>
</evidence>
<reference evidence="9 10" key="1">
    <citation type="submission" date="2024-04" db="EMBL/GenBank/DDBJ databases">
        <authorList>
            <person name="Rising A."/>
            <person name="Reimegard J."/>
            <person name="Sonavane S."/>
            <person name="Akerstrom W."/>
            <person name="Nylinder S."/>
            <person name="Hedman E."/>
            <person name="Kallberg Y."/>
        </authorList>
    </citation>
    <scope>NUCLEOTIDE SEQUENCE [LARGE SCALE GENOMIC DNA]</scope>
</reference>
<organism evidence="9 10">
    <name type="scientific">Larinioides sclopetarius</name>
    <dbReference type="NCBI Taxonomy" id="280406"/>
    <lineage>
        <taxon>Eukaryota</taxon>
        <taxon>Metazoa</taxon>
        <taxon>Ecdysozoa</taxon>
        <taxon>Arthropoda</taxon>
        <taxon>Chelicerata</taxon>
        <taxon>Arachnida</taxon>
        <taxon>Araneae</taxon>
        <taxon>Araneomorphae</taxon>
        <taxon>Entelegynae</taxon>
        <taxon>Araneoidea</taxon>
        <taxon>Araneidae</taxon>
        <taxon>Larinioides</taxon>
    </lineage>
</organism>
<sequence>MHILLQVAILLLEIIFLQGYEVSKPPHIIFIYADDFGMNDFSLRGSPQIPTPNMDALALNGLFLDNYYGEWMCTPSRGAFLTGKYPIRLGLQHFVLRLGEASGLPLGEVILPQHLKKLGYQSHIVGKWHLGYQTKEYTPTYRGFDSHLGYLSGFIDYYDHTVCEGTLLPNKPHYFGLDFHNGTEILRDQQGKYATHLFTETAEQIIRYHDTSKPLFLYLSHVAAHTGNLFKSQQAPPEVISKFKYIKDINRRIHAAIISVMDDSIGSVFKALHQKNMLRNSIVLFVSDNGAEVNPKFGGYGSNYPLRGDKDTPWEGGIRLPAIVWSPLLNLKKPRISRQLMHVTDWLPTFYRAAGGDPQDLGPIDGVDMWEALLEDSPSPRTNMLQNLDPIDGTSAFRLIDLKVVNGSAPNGFNSWYGPSGLEGFNRPATFEWVFKNGSVVGQVLKKMGMWIAENPRDTYERLRIKCQKPPPENAYTGCQADKNPCLFNITADPCEYKNIADEHPEMVTKMMDLINMYKAEMMEPQAKANDPRGDPMCHNFLVVPFLDPENYVKCDYAQGGTVEEDSQ</sequence>
<dbReference type="GO" id="GO:0008484">
    <property type="term" value="F:sulfuric ester hydrolase activity"/>
    <property type="evidence" value="ECO:0007669"/>
    <property type="project" value="InterPro"/>
</dbReference>